<accession>A0A1H7UVM1</accession>
<dbReference type="InterPro" id="IPR005467">
    <property type="entry name" value="His_kinase_dom"/>
</dbReference>
<comment type="catalytic activity">
    <reaction evidence="1">
        <text>ATP + protein L-histidine = ADP + protein N-phospho-L-histidine.</text>
        <dbReference type="EC" id="2.7.13.3"/>
    </reaction>
</comment>
<keyword evidence="8" id="KW-0902">Two-component regulatory system</keyword>
<dbReference type="EMBL" id="FOBS01000002">
    <property type="protein sequence ID" value="SEM00779.1"/>
    <property type="molecule type" value="Genomic_DNA"/>
</dbReference>
<dbReference type="CDD" id="cd00156">
    <property type="entry name" value="REC"/>
    <property type="match status" value="1"/>
</dbReference>
<keyword evidence="3 9" id="KW-0597">Phosphoprotein</keyword>
<sequence>MEEQETKRKHAEEQTRESRQDLLNIIHYLPESTLVIDKEGKVITWNRSMEAMTGIKAEEMLGRGDYEYALPFYKERRPILANLALSPDKQMEKRYTTIQRMGDTLFGESFTPGIPPGDMHLSSTATVLRNSRGEAVAAIECIRDNTEWKKLQERLSRAEKMEGLGRLAGGVAHDLNNVLGVLVGYSELLAEAVPEGSPLKKYAKTIMQSGMRSAAIVQDLLTLARRGVTVSEVVNLNSVVIDYFKTPEFEELNFCHPQVKISTNLEEGLLNIKGSAVHLSKTLMNLISNAVEAIPGSGEVTIRTKNRHMDVPIQELPEGDYAILTVSDTGRGISADDLDKIFEPFYTKKVMGRSGTGLGLAVVWGTVKDHDGYIDVQSDEGKGTTFTLYFPITRDEEDDDRKIVPVENYQGSGESILVVDDVPEQRELAQSMLGKLGYTVISVSGGEEAVTWLRSNKADLVVLDMIMDPGIDGLETYQRILKINAAQKALIVSGFSRTEKVKKAQELGAGAYVRKPYILENLGMAVRQELDRS</sequence>
<dbReference type="GO" id="GO:0006355">
    <property type="term" value="P:regulation of DNA-templated transcription"/>
    <property type="evidence" value="ECO:0007669"/>
    <property type="project" value="InterPro"/>
</dbReference>
<feature type="domain" description="Histidine kinase" evidence="10">
    <location>
        <begin position="170"/>
        <end position="394"/>
    </location>
</feature>
<evidence type="ECO:0000313" key="14">
    <source>
        <dbReference type="Proteomes" id="UP000198744"/>
    </source>
</evidence>
<reference evidence="13 14" key="1">
    <citation type="submission" date="2016-10" db="EMBL/GenBank/DDBJ databases">
        <authorList>
            <person name="de Groot N.N."/>
        </authorList>
    </citation>
    <scope>NUCLEOTIDE SEQUENCE [LARGE SCALE GENOMIC DNA]</scope>
    <source>
        <strain evidence="13 14">DSM 8423</strain>
    </source>
</reference>
<dbReference type="Proteomes" id="UP000198744">
    <property type="component" value="Unassembled WGS sequence"/>
</dbReference>
<dbReference type="InterPro" id="IPR035965">
    <property type="entry name" value="PAS-like_dom_sf"/>
</dbReference>
<evidence type="ECO:0000256" key="4">
    <source>
        <dbReference type="ARBA" id="ARBA00022679"/>
    </source>
</evidence>
<dbReference type="PROSITE" id="PS50109">
    <property type="entry name" value="HIS_KIN"/>
    <property type="match status" value="1"/>
</dbReference>
<dbReference type="Pfam" id="PF02518">
    <property type="entry name" value="HATPase_c"/>
    <property type="match status" value="1"/>
</dbReference>
<dbReference type="SUPFAM" id="SSF55785">
    <property type="entry name" value="PYP-like sensor domain (PAS domain)"/>
    <property type="match status" value="1"/>
</dbReference>
<evidence type="ECO:0000259" key="12">
    <source>
        <dbReference type="PROSITE" id="PS50112"/>
    </source>
</evidence>
<proteinExistence type="predicted"/>
<keyword evidence="6" id="KW-0418">Kinase</keyword>
<dbReference type="STRING" id="43775.SAMN04489760_102124"/>
<dbReference type="InterPro" id="IPR000014">
    <property type="entry name" value="PAS"/>
</dbReference>
<evidence type="ECO:0000256" key="9">
    <source>
        <dbReference type="PROSITE-ProRule" id="PRU00169"/>
    </source>
</evidence>
<evidence type="ECO:0000256" key="1">
    <source>
        <dbReference type="ARBA" id="ARBA00000085"/>
    </source>
</evidence>
<evidence type="ECO:0000256" key="8">
    <source>
        <dbReference type="ARBA" id="ARBA00023012"/>
    </source>
</evidence>
<evidence type="ECO:0000256" key="2">
    <source>
        <dbReference type="ARBA" id="ARBA00012438"/>
    </source>
</evidence>
<dbReference type="Pfam" id="PF00512">
    <property type="entry name" value="HisKA"/>
    <property type="match status" value="1"/>
</dbReference>
<dbReference type="Pfam" id="PF00072">
    <property type="entry name" value="Response_reg"/>
    <property type="match status" value="1"/>
</dbReference>
<dbReference type="SUPFAM" id="SSF52172">
    <property type="entry name" value="CheY-like"/>
    <property type="match status" value="1"/>
</dbReference>
<dbReference type="PANTHER" id="PTHR43065">
    <property type="entry name" value="SENSOR HISTIDINE KINASE"/>
    <property type="match status" value="1"/>
</dbReference>
<dbReference type="Gene3D" id="3.30.450.20">
    <property type="entry name" value="PAS domain"/>
    <property type="match status" value="1"/>
</dbReference>
<dbReference type="GO" id="GO:0005524">
    <property type="term" value="F:ATP binding"/>
    <property type="evidence" value="ECO:0007669"/>
    <property type="project" value="UniProtKB-KW"/>
</dbReference>
<dbReference type="CDD" id="cd00082">
    <property type="entry name" value="HisKA"/>
    <property type="match status" value="1"/>
</dbReference>
<dbReference type="PROSITE" id="PS50110">
    <property type="entry name" value="RESPONSE_REGULATORY"/>
    <property type="match status" value="1"/>
</dbReference>
<dbReference type="InterPro" id="IPR004358">
    <property type="entry name" value="Sig_transdc_His_kin-like_C"/>
</dbReference>
<evidence type="ECO:0000259" key="11">
    <source>
        <dbReference type="PROSITE" id="PS50110"/>
    </source>
</evidence>
<dbReference type="InterPro" id="IPR001789">
    <property type="entry name" value="Sig_transdc_resp-reg_receiver"/>
</dbReference>
<dbReference type="Gene3D" id="3.40.50.2300">
    <property type="match status" value="1"/>
</dbReference>
<evidence type="ECO:0000256" key="7">
    <source>
        <dbReference type="ARBA" id="ARBA00022840"/>
    </source>
</evidence>
<dbReference type="InterPro" id="IPR003594">
    <property type="entry name" value="HATPase_dom"/>
</dbReference>
<feature type="modified residue" description="4-aspartylphosphate" evidence="9">
    <location>
        <position position="464"/>
    </location>
</feature>
<dbReference type="AlphaFoldDB" id="A0A1H7UVM1"/>
<dbReference type="SUPFAM" id="SSF47384">
    <property type="entry name" value="Homodimeric domain of signal transducing histidine kinase"/>
    <property type="match status" value="1"/>
</dbReference>
<keyword evidence="4" id="KW-0808">Transferase</keyword>
<dbReference type="SMART" id="SM00091">
    <property type="entry name" value="PAS"/>
    <property type="match status" value="1"/>
</dbReference>
<dbReference type="InterPro" id="IPR036890">
    <property type="entry name" value="HATPase_C_sf"/>
</dbReference>
<dbReference type="GO" id="GO:0000155">
    <property type="term" value="F:phosphorelay sensor kinase activity"/>
    <property type="evidence" value="ECO:0007669"/>
    <property type="project" value="InterPro"/>
</dbReference>
<evidence type="ECO:0000313" key="13">
    <source>
        <dbReference type="EMBL" id="SEM00779.1"/>
    </source>
</evidence>
<gene>
    <name evidence="13" type="ORF">SAMN04489760_102124</name>
</gene>
<dbReference type="InterPro" id="IPR013767">
    <property type="entry name" value="PAS_fold"/>
</dbReference>
<name>A0A1H7UVM1_9BACT</name>
<dbReference type="InterPro" id="IPR011006">
    <property type="entry name" value="CheY-like_superfamily"/>
</dbReference>
<dbReference type="SMART" id="SM00388">
    <property type="entry name" value="HisKA"/>
    <property type="match status" value="1"/>
</dbReference>
<dbReference type="SMART" id="SM00387">
    <property type="entry name" value="HATPase_c"/>
    <property type="match status" value="1"/>
</dbReference>
<evidence type="ECO:0000256" key="3">
    <source>
        <dbReference type="ARBA" id="ARBA00022553"/>
    </source>
</evidence>
<dbReference type="SUPFAM" id="SSF55874">
    <property type="entry name" value="ATPase domain of HSP90 chaperone/DNA topoisomerase II/histidine kinase"/>
    <property type="match status" value="1"/>
</dbReference>
<keyword evidence="7" id="KW-0067">ATP-binding</keyword>
<dbReference type="RefSeq" id="WP_175476311.1">
    <property type="nucleotide sequence ID" value="NZ_FOBS01000002.1"/>
</dbReference>
<feature type="domain" description="PAS" evidence="12">
    <location>
        <begin position="18"/>
        <end position="71"/>
    </location>
</feature>
<dbReference type="InterPro" id="IPR036097">
    <property type="entry name" value="HisK_dim/P_sf"/>
</dbReference>
<dbReference type="PANTHER" id="PTHR43065:SF46">
    <property type="entry name" value="C4-DICARBOXYLATE TRANSPORT SENSOR PROTEIN DCTB"/>
    <property type="match status" value="1"/>
</dbReference>
<evidence type="ECO:0000256" key="5">
    <source>
        <dbReference type="ARBA" id="ARBA00022741"/>
    </source>
</evidence>
<dbReference type="PROSITE" id="PS50112">
    <property type="entry name" value="PAS"/>
    <property type="match status" value="1"/>
</dbReference>
<dbReference type="Pfam" id="PF00989">
    <property type="entry name" value="PAS"/>
    <property type="match status" value="1"/>
</dbReference>
<dbReference type="NCBIfam" id="TIGR00229">
    <property type="entry name" value="sensory_box"/>
    <property type="match status" value="1"/>
</dbReference>
<evidence type="ECO:0000256" key="6">
    <source>
        <dbReference type="ARBA" id="ARBA00022777"/>
    </source>
</evidence>
<dbReference type="CDD" id="cd00130">
    <property type="entry name" value="PAS"/>
    <property type="match status" value="1"/>
</dbReference>
<keyword evidence="14" id="KW-1185">Reference proteome</keyword>
<dbReference type="SMART" id="SM00448">
    <property type="entry name" value="REC"/>
    <property type="match status" value="1"/>
</dbReference>
<dbReference type="EC" id="2.7.13.3" evidence="2"/>
<evidence type="ECO:0000259" key="10">
    <source>
        <dbReference type="PROSITE" id="PS50109"/>
    </source>
</evidence>
<feature type="domain" description="Response regulatory" evidence="11">
    <location>
        <begin position="415"/>
        <end position="530"/>
    </location>
</feature>
<dbReference type="Gene3D" id="3.30.565.10">
    <property type="entry name" value="Histidine kinase-like ATPase, C-terminal domain"/>
    <property type="match status" value="1"/>
</dbReference>
<dbReference type="Gene3D" id="1.10.287.130">
    <property type="match status" value="1"/>
</dbReference>
<organism evidence="13 14">
    <name type="scientific">Syntrophus gentianae</name>
    <dbReference type="NCBI Taxonomy" id="43775"/>
    <lineage>
        <taxon>Bacteria</taxon>
        <taxon>Pseudomonadati</taxon>
        <taxon>Thermodesulfobacteriota</taxon>
        <taxon>Syntrophia</taxon>
        <taxon>Syntrophales</taxon>
        <taxon>Syntrophaceae</taxon>
        <taxon>Syntrophus</taxon>
    </lineage>
</organism>
<protein>
    <recommendedName>
        <fullName evidence="2">histidine kinase</fullName>
        <ecNumber evidence="2">2.7.13.3</ecNumber>
    </recommendedName>
</protein>
<keyword evidence="5" id="KW-0547">Nucleotide-binding</keyword>
<dbReference type="PRINTS" id="PR00344">
    <property type="entry name" value="BCTRLSENSOR"/>
</dbReference>
<dbReference type="InterPro" id="IPR003661">
    <property type="entry name" value="HisK_dim/P_dom"/>
</dbReference>